<feature type="transmembrane region" description="Helical" evidence="1">
    <location>
        <begin position="120"/>
        <end position="140"/>
    </location>
</feature>
<gene>
    <name evidence="2" type="ORF">ACFSYH_00570</name>
</gene>
<feature type="transmembrane region" description="Helical" evidence="1">
    <location>
        <begin position="12"/>
        <end position="32"/>
    </location>
</feature>
<keyword evidence="1" id="KW-0812">Transmembrane</keyword>
<name>A0ABW5XE05_9MICO</name>
<evidence type="ECO:0000256" key="1">
    <source>
        <dbReference type="SAM" id="Phobius"/>
    </source>
</evidence>
<keyword evidence="3" id="KW-1185">Reference proteome</keyword>
<protein>
    <submittedName>
        <fullName evidence="2">Uncharacterized protein</fullName>
    </submittedName>
</protein>
<dbReference type="Proteomes" id="UP001597391">
    <property type="component" value="Unassembled WGS sequence"/>
</dbReference>
<accession>A0ABW5XE05</accession>
<feature type="transmembrane region" description="Helical" evidence="1">
    <location>
        <begin position="38"/>
        <end position="55"/>
    </location>
</feature>
<comment type="caution">
    <text evidence="2">The sequence shown here is derived from an EMBL/GenBank/DDBJ whole genome shotgun (WGS) entry which is preliminary data.</text>
</comment>
<evidence type="ECO:0000313" key="2">
    <source>
        <dbReference type="EMBL" id="MFD2839068.1"/>
    </source>
</evidence>
<keyword evidence="1" id="KW-1133">Transmembrane helix</keyword>
<dbReference type="RefSeq" id="WP_377464474.1">
    <property type="nucleotide sequence ID" value="NZ_JBHUOP010000001.1"/>
</dbReference>
<evidence type="ECO:0000313" key="3">
    <source>
        <dbReference type="Proteomes" id="UP001597391"/>
    </source>
</evidence>
<dbReference type="EMBL" id="JBHUOP010000001">
    <property type="protein sequence ID" value="MFD2839068.1"/>
    <property type="molecule type" value="Genomic_DNA"/>
</dbReference>
<reference evidence="3" key="1">
    <citation type="journal article" date="2019" name="Int. J. Syst. Evol. Microbiol.">
        <title>The Global Catalogue of Microorganisms (GCM) 10K type strain sequencing project: providing services to taxonomists for standard genome sequencing and annotation.</title>
        <authorList>
            <consortium name="The Broad Institute Genomics Platform"/>
            <consortium name="The Broad Institute Genome Sequencing Center for Infectious Disease"/>
            <person name="Wu L."/>
            <person name="Ma J."/>
        </authorList>
    </citation>
    <scope>NUCLEOTIDE SEQUENCE [LARGE SCALE GENOMIC DNA]</scope>
    <source>
        <strain evidence="3">KCTC 33576</strain>
    </source>
</reference>
<proteinExistence type="predicted"/>
<feature type="transmembrane region" description="Helical" evidence="1">
    <location>
        <begin position="95"/>
        <end position="114"/>
    </location>
</feature>
<keyword evidence="1" id="KW-0472">Membrane</keyword>
<sequence>MRLIPHACPHPPNKIAATFWLLILALVGAWLITRDSQAFVVAGIAVVPLIALQAVENYSSRVIMTNTEAGNIKRWSDEEIRHVYSHLCSGRNQTVVFAGFLWAVVGGWLVHVIRDGEVQLGQALALGGSVIAVWGAMYTWSASRLRTFEENPRVL</sequence>
<organism evidence="2 3">
    <name type="scientific">Populibacterium corticicola</name>
    <dbReference type="NCBI Taxonomy" id="1812826"/>
    <lineage>
        <taxon>Bacteria</taxon>
        <taxon>Bacillati</taxon>
        <taxon>Actinomycetota</taxon>
        <taxon>Actinomycetes</taxon>
        <taxon>Micrococcales</taxon>
        <taxon>Jonesiaceae</taxon>
        <taxon>Populibacterium</taxon>
    </lineage>
</organism>